<feature type="compositionally biased region" description="Low complexity" evidence="6">
    <location>
        <begin position="808"/>
        <end position="818"/>
    </location>
</feature>
<feature type="compositionally biased region" description="Acidic residues" evidence="6">
    <location>
        <begin position="166"/>
        <end position="180"/>
    </location>
</feature>
<comment type="similarity">
    <text evidence="5">Belongs to the PP2C family.</text>
</comment>
<dbReference type="GO" id="GO:0016020">
    <property type="term" value="C:membrane"/>
    <property type="evidence" value="ECO:0007669"/>
    <property type="project" value="UniProtKB-SubCell"/>
</dbReference>
<evidence type="ECO:0000256" key="2">
    <source>
        <dbReference type="ARBA" id="ARBA00022723"/>
    </source>
</evidence>
<dbReference type="PROSITE" id="PS51746">
    <property type="entry name" value="PPM_2"/>
    <property type="match status" value="1"/>
</dbReference>
<dbReference type="PROSITE" id="PS01032">
    <property type="entry name" value="PPM_1"/>
    <property type="match status" value="1"/>
</dbReference>
<feature type="domain" description="PPM-type phosphatase" evidence="7">
    <location>
        <begin position="234"/>
        <end position="773"/>
    </location>
</feature>
<comment type="subcellular location">
    <subcellularLocation>
        <location evidence="1">Membrane</location>
        <topology evidence="1">Peripheral membrane protein</topology>
    </subcellularLocation>
</comment>
<protein>
    <submittedName>
        <fullName evidence="8">Protein phosphatase 2C, putative</fullName>
    </submittedName>
</protein>
<evidence type="ECO:0000256" key="6">
    <source>
        <dbReference type="SAM" id="MobiDB-lite"/>
    </source>
</evidence>
<feature type="region of interest" description="Disordered" evidence="6">
    <location>
        <begin position="341"/>
        <end position="371"/>
    </location>
</feature>
<dbReference type="SUPFAM" id="SSF81606">
    <property type="entry name" value="PP2C-like"/>
    <property type="match status" value="2"/>
</dbReference>
<dbReference type="Proteomes" id="UP000030763">
    <property type="component" value="Unassembled WGS sequence"/>
</dbReference>
<dbReference type="InterPro" id="IPR001932">
    <property type="entry name" value="PPM-type_phosphatase-like_dom"/>
</dbReference>
<feature type="region of interest" description="Disordered" evidence="6">
    <location>
        <begin position="160"/>
        <end position="197"/>
    </location>
</feature>
<feature type="region of interest" description="Disordered" evidence="6">
    <location>
        <begin position="385"/>
        <end position="438"/>
    </location>
</feature>
<dbReference type="EMBL" id="HG720102">
    <property type="protein sequence ID" value="CDJ59099.1"/>
    <property type="molecule type" value="Genomic_DNA"/>
</dbReference>
<dbReference type="InterPro" id="IPR036457">
    <property type="entry name" value="PPM-type-like_dom_sf"/>
</dbReference>
<dbReference type="VEuPathDB" id="ToxoDB:EMWEY_00003470"/>
<name>U6M9F4_EIMMA</name>
<dbReference type="CDD" id="cd00143">
    <property type="entry name" value="PP2Cc"/>
    <property type="match status" value="1"/>
</dbReference>
<dbReference type="RefSeq" id="XP_013335747.1">
    <property type="nucleotide sequence ID" value="XM_013480293.1"/>
</dbReference>
<feature type="compositionally biased region" description="Low complexity" evidence="6">
    <location>
        <begin position="836"/>
        <end position="863"/>
    </location>
</feature>
<feature type="region of interest" description="Disordered" evidence="6">
    <location>
        <begin position="53"/>
        <end position="96"/>
    </location>
</feature>
<dbReference type="GO" id="GO:0046872">
    <property type="term" value="F:metal ion binding"/>
    <property type="evidence" value="ECO:0007669"/>
    <property type="project" value="UniProtKB-KW"/>
</dbReference>
<feature type="compositionally biased region" description="Basic and acidic residues" evidence="6">
    <location>
        <begin position="864"/>
        <end position="873"/>
    </location>
</feature>
<evidence type="ECO:0000313" key="9">
    <source>
        <dbReference type="Proteomes" id="UP000030763"/>
    </source>
</evidence>
<dbReference type="PANTHER" id="PTHR13832:SF827">
    <property type="entry name" value="PROTEIN PHOSPHATASE 1L"/>
    <property type="match status" value="1"/>
</dbReference>
<dbReference type="GO" id="GO:0004722">
    <property type="term" value="F:protein serine/threonine phosphatase activity"/>
    <property type="evidence" value="ECO:0007669"/>
    <property type="project" value="InterPro"/>
</dbReference>
<feature type="compositionally biased region" description="Polar residues" evidence="6">
    <location>
        <begin position="405"/>
        <end position="421"/>
    </location>
</feature>
<evidence type="ECO:0000256" key="3">
    <source>
        <dbReference type="ARBA" id="ARBA00022801"/>
    </source>
</evidence>
<dbReference type="InterPro" id="IPR000222">
    <property type="entry name" value="PP2C_BS"/>
</dbReference>
<gene>
    <name evidence="8" type="ORF">EMWEY_00003470</name>
</gene>
<evidence type="ECO:0000259" key="7">
    <source>
        <dbReference type="PROSITE" id="PS51746"/>
    </source>
</evidence>
<keyword evidence="2" id="KW-0479">Metal-binding</keyword>
<keyword evidence="3 5" id="KW-0378">Hydrolase</keyword>
<evidence type="ECO:0000256" key="1">
    <source>
        <dbReference type="ARBA" id="ARBA00004170"/>
    </source>
</evidence>
<evidence type="ECO:0000313" key="8">
    <source>
        <dbReference type="EMBL" id="CDJ59099.1"/>
    </source>
</evidence>
<evidence type="ECO:0000256" key="5">
    <source>
        <dbReference type="RuleBase" id="RU003465"/>
    </source>
</evidence>
<reference evidence="8" key="1">
    <citation type="submission" date="2013-10" db="EMBL/GenBank/DDBJ databases">
        <title>Genomic analysis of the causative agents of coccidiosis in chickens.</title>
        <authorList>
            <person name="Reid A.J."/>
            <person name="Blake D."/>
            <person name="Billington K."/>
            <person name="Browne H."/>
            <person name="Dunn M."/>
            <person name="Hung S."/>
            <person name="Kawahara F."/>
            <person name="Miranda-Saavedra D."/>
            <person name="Mourier T."/>
            <person name="Nagra H."/>
            <person name="Otto T.D."/>
            <person name="Rawlings N."/>
            <person name="Sanchez A."/>
            <person name="Sanders M."/>
            <person name="Subramaniam C."/>
            <person name="Tay Y."/>
            <person name="Dear P."/>
            <person name="Doerig C."/>
            <person name="Gruber A."/>
            <person name="Parkinson J."/>
            <person name="Shirley M."/>
            <person name="Wan K.L."/>
            <person name="Berriman M."/>
            <person name="Tomley F."/>
            <person name="Pain A."/>
        </authorList>
    </citation>
    <scope>NUCLEOTIDE SEQUENCE [LARGE SCALE GENOMIC DNA]</scope>
    <source>
        <strain evidence="8">Weybridge</strain>
    </source>
</reference>
<dbReference type="AlphaFoldDB" id="U6M9F4"/>
<dbReference type="InterPro" id="IPR015655">
    <property type="entry name" value="PP2C"/>
</dbReference>
<dbReference type="Pfam" id="PF00481">
    <property type="entry name" value="PP2C"/>
    <property type="match status" value="2"/>
</dbReference>
<keyword evidence="4 5" id="KW-0904">Protein phosphatase</keyword>
<dbReference type="GeneID" id="25334333"/>
<dbReference type="PANTHER" id="PTHR13832">
    <property type="entry name" value="PROTEIN PHOSPHATASE 2C"/>
    <property type="match status" value="1"/>
</dbReference>
<organism evidence="8 9">
    <name type="scientific">Eimeria maxima</name>
    <name type="common">Coccidian parasite</name>
    <dbReference type="NCBI Taxonomy" id="5804"/>
    <lineage>
        <taxon>Eukaryota</taxon>
        <taxon>Sar</taxon>
        <taxon>Alveolata</taxon>
        <taxon>Apicomplexa</taxon>
        <taxon>Conoidasida</taxon>
        <taxon>Coccidia</taxon>
        <taxon>Eucoccidiorida</taxon>
        <taxon>Eimeriorina</taxon>
        <taxon>Eimeriidae</taxon>
        <taxon>Eimeria</taxon>
    </lineage>
</organism>
<evidence type="ECO:0000256" key="4">
    <source>
        <dbReference type="ARBA" id="ARBA00022912"/>
    </source>
</evidence>
<sequence>MGTYLSSPLSGKEVASGACESMGLRWGVCSMQGWRVSMEDAHLVLYAKRVGSPSAASTGGAPPYASPRDGALPDTAGAQHQQQKDELSPLGPRLPAGGVQQHLLSQLLLGSGSGPGLGAGPSLQRSTDSCYVFLPTEVELHKDEIGGLSSSAAAGPVTAASAAADDGGDAADVEAGESAEGDAVATPSSKKTKVGRVVRRQFTLRRRGTSTVSETDAADASAVGAAAAPSAAAGAGPPAVSQARGVPAGQEAVGTVSSPSQTVQHADLCIFAVFDGHGGAHVSRFAAAHMRPLLECQAAFHRGDLSTALRSAYLRIDDLLREESSQDDLLYLTSHSPHQLLQHKQQLQQEQQQQQQEQDASAAAAAPAQHKGLRSTLSNLGQHFGVKSQQQQQQTATGQLGRAGVSSSAVADAPSKQQTGSFAARGAEEEVQGRPLRGGAEDSLATFSIQATAAATAAAASAAAAERSTARSGAAAILAAYAANGPDSPATPRGRLSYVADADSPAAAAAAAAATAAAAAVSASDPPAAASDDEVAAAAAAAVTAAGAGTSPSEETGATKKGKKLSFSGLVDVVTRSVGLGRLFGRSNGSSSSGRSLASTAGSTALTVCVTPTRLIVANVGDSRCVLCRGREIIELSQDHKPQLAEERIRIYAAGGFLEMGRVNGNLNLSRALGDLVYKADDSLPPEKQILSGCPDVVTVNRDPEKDEFLVIGCDGIWELLSSAEVVEFVRRRIEHTPDLCQILKELFDSLISPNPALFEYGCDNMTAFIVDLQAEKRRQLPAASSSGAGLPASQEQQEQPDIRRFSKTSSTESLSGSVYGDGDLRQTNQERLSQEEQQPPQQQQQPPQQQQQQLQQSQPQQQHQEEESGGRP</sequence>
<reference evidence="8" key="2">
    <citation type="submission" date="2013-10" db="EMBL/GenBank/DDBJ databases">
        <authorList>
            <person name="Aslett M."/>
        </authorList>
    </citation>
    <scope>NUCLEOTIDE SEQUENCE [LARGE SCALE GENOMIC DNA]</scope>
    <source>
        <strain evidence="8">Weybridge</strain>
    </source>
</reference>
<accession>U6M9F4</accession>
<feature type="compositionally biased region" description="Low complexity" evidence="6">
    <location>
        <begin position="341"/>
        <end position="370"/>
    </location>
</feature>
<dbReference type="OrthoDB" id="10264738at2759"/>
<dbReference type="SMART" id="SM00332">
    <property type="entry name" value="PP2Cc"/>
    <property type="match status" value="1"/>
</dbReference>
<dbReference type="OMA" id="NPAVFEY"/>
<dbReference type="Gene3D" id="3.60.40.10">
    <property type="entry name" value="PPM-type phosphatase domain"/>
    <property type="match status" value="3"/>
</dbReference>
<feature type="region of interest" description="Disordered" evidence="6">
    <location>
        <begin position="781"/>
        <end position="873"/>
    </location>
</feature>
<keyword evidence="9" id="KW-1185">Reference proteome</keyword>
<feature type="compositionally biased region" description="Low complexity" evidence="6">
    <location>
        <begin position="781"/>
        <end position="794"/>
    </location>
</feature>
<proteinExistence type="inferred from homology"/>